<dbReference type="InterPro" id="IPR019289">
    <property type="entry name" value="Phage_tail_E/E"/>
</dbReference>
<dbReference type="RefSeq" id="WP_150690305.1">
    <property type="nucleotide sequence ID" value="NZ_CABPSJ010000002.1"/>
</dbReference>
<accession>A0A5E4UDM6</accession>
<proteinExistence type="predicted"/>
<reference evidence="1 2" key="1">
    <citation type="submission" date="2019-08" db="EMBL/GenBank/DDBJ databases">
        <authorList>
            <person name="Peeters C."/>
        </authorList>
    </citation>
    <scope>NUCLEOTIDE SEQUENCE [LARGE SCALE GENOMIC DNA]</scope>
    <source>
        <strain evidence="1 2">LMG 31110</strain>
    </source>
</reference>
<sequence length="101" mass="10763">MEIQLQYPFTTAAGQKLSAVTIRRLKVKDLKAIGEQSGGSEVSLELNGVARMCNLVPEDLDEMDAADYQAVKARFLEFVGIKGKPAVGAEPAGEVVPDAAE</sequence>
<dbReference type="Pfam" id="PF10109">
    <property type="entry name" value="Phage_TAC_7"/>
    <property type="match status" value="1"/>
</dbReference>
<gene>
    <name evidence="1" type="ORF">PCO31110_01995</name>
</gene>
<organism evidence="1 2">
    <name type="scientific">Pandoraea communis</name>
    <dbReference type="NCBI Taxonomy" id="2508297"/>
    <lineage>
        <taxon>Bacteria</taxon>
        <taxon>Pseudomonadati</taxon>
        <taxon>Pseudomonadota</taxon>
        <taxon>Betaproteobacteria</taxon>
        <taxon>Burkholderiales</taxon>
        <taxon>Burkholderiaceae</taxon>
        <taxon>Pandoraea</taxon>
    </lineage>
</organism>
<evidence type="ECO:0000313" key="1">
    <source>
        <dbReference type="EMBL" id="VVD98130.1"/>
    </source>
</evidence>
<dbReference type="Proteomes" id="UP000337189">
    <property type="component" value="Unassembled WGS sequence"/>
</dbReference>
<dbReference type="EMBL" id="CABPSJ010000002">
    <property type="protein sequence ID" value="VVD98130.1"/>
    <property type="molecule type" value="Genomic_DNA"/>
</dbReference>
<dbReference type="AlphaFoldDB" id="A0A5E4UDM6"/>
<evidence type="ECO:0000313" key="2">
    <source>
        <dbReference type="Proteomes" id="UP000337189"/>
    </source>
</evidence>
<name>A0A5E4UDM6_9BURK</name>
<dbReference type="OrthoDB" id="8549651at2"/>
<evidence type="ECO:0008006" key="3">
    <source>
        <dbReference type="Google" id="ProtNLM"/>
    </source>
</evidence>
<protein>
    <recommendedName>
        <fullName evidence="3">Phage tail assembly protein</fullName>
    </recommendedName>
</protein>